<dbReference type="Proteomes" id="UP000183898">
    <property type="component" value="Unassembled WGS sequence"/>
</dbReference>
<feature type="domain" description="Cytochrome c" evidence="8">
    <location>
        <begin position="23"/>
        <end position="102"/>
    </location>
</feature>
<evidence type="ECO:0000313" key="10">
    <source>
        <dbReference type="Proteomes" id="UP000183898"/>
    </source>
</evidence>
<dbReference type="PROSITE" id="PS51007">
    <property type="entry name" value="CYTC"/>
    <property type="match status" value="1"/>
</dbReference>
<dbReference type="Pfam" id="PF00034">
    <property type="entry name" value="Cytochrom_C"/>
    <property type="match status" value="1"/>
</dbReference>
<proteinExistence type="predicted"/>
<keyword evidence="5 6" id="KW-0408">Iron</keyword>
<gene>
    <name evidence="9" type="ORF">SAMN05216404_11145</name>
</gene>
<dbReference type="AlphaFoldDB" id="A0A1H8LTZ9"/>
<keyword evidence="7" id="KW-0732">Signal</keyword>
<evidence type="ECO:0000256" key="6">
    <source>
        <dbReference type="PROSITE-ProRule" id="PRU00433"/>
    </source>
</evidence>
<dbReference type="GO" id="GO:0020037">
    <property type="term" value="F:heme binding"/>
    <property type="evidence" value="ECO:0007669"/>
    <property type="project" value="InterPro"/>
</dbReference>
<accession>A0A1H8LTZ9</accession>
<dbReference type="PANTHER" id="PTHR33751:SF9">
    <property type="entry name" value="CYTOCHROME C4"/>
    <property type="match status" value="1"/>
</dbReference>
<feature type="signal peptide" evidence="7">
    <location>
        <begin position="1"/>
        <end position="22"/>
    </location>
</feature>
<protein>
    <submittedName>
        <fullName evidence="9">Cytochrome c553</fullName>
    </submittedName>
</protein>
<keyword evidence="4" id="KW-0249">Electron transport</keyword>
<evidence type="ECO:0000256" key="2">
    <source>
        <dbReference type="ARBA" id="ARBA00022617"/>
    </source>
</evidence>
<dbReference type="PRINTS" id="PR00605">
    <property type="entry name" value="CYTCHROMECIC"/>
</dbReference>
<keyword evidence="2 6" id="KW-0349">Heme</keyword>
<evidence type="ECO:0000256" key="3">
    <source>
        <dbReference type="ARBA" id="ARBA00022723"/>
    </source>
</evidence>
<organism evidence="9 10">
    <name type="scientific">Nitrosospira multiformis</name>
    <dbReference type="NCBI Taxonomy" id="1231"/>
    <lineage>
        <taxon>Bacteria</taxon>
        <taxon>Pseudomonadati</taxon>
        <taxon>Pseudomonadota</taxon>
        <taxon>Betaproteobacteria</taxon>
        <taxon>Nitrosomonadales</taxon>
        <taxon>Nitrosomonadaceae</taxon>
        <taxon>Nitrosospira</taxon>
    </lineage>
</organism>
<evidence type="ECO:0000256" key="4">
    <source>
        <dbReference type="ARBA" id="ARBA00022982"/>
    </source>
</evidence>
<keyword evidence="3 6" id="KW-0479">Metal-binding</keyword>
<sequence length="108" mass="11172">MKHLIIGAASAALMLISSQGMATDIEAGKKKAAEVCAACHGPDGNSPAPAFPILAGQQASYLAKTLNEYKSGVRQDPVMAGMAAALSKEDIENVAAYFASQKGLKTKY</sequence>
<evidence type="ECO:0000313" key="9">
    <source>
        <dbReference type="EMBL" id="SEO08612.1"/>
    </source>
</evidence>
<dbReference type="EMBL" id="FOCT01000011">
    <property type="protein sequence ID" value="SEO08612.1"/>
    <property type="molecule type" value="Genomic_DNA"/>
</dbReference>
<evidence type="ECO:0000256" key="1">
    <source>
        <dbReference type="ARBA" id="ARBA00022448"/>
    </source>
</evidence>
<dbReference type="PANTHER" id="PTHR33751">
    <property type="entry name" value="CBB3-TYPE CYTOCHROME C OXIDASE SUBUNIT FIXP"/>
    <property type="match status" value="1"/>
</dbReference>
<dbReference type="SUPFAM" id="SSF46626">
    <property type="entry name" value="Cytochrome c"/>
    <property type="match status" value="1"/>
</dbReference>
<dbReference type="InterPro" id="IPR009056">
    <property type="entry name" value="Cyt_c-like_dom"/>
</dbReference>
<feature type="chain" id="PRO_5010165751" evidence="7">
    <location>
        <begin position="23"/>
        <end position="108"/>
    </location>
</feature>
<dbReference type="RefSeq" id="WP_074747842.1">
    <property type="nucleotide sequence ID" value="NZ_FOCT01000011.1"/>
</dbReference>
<dbReference type="InterPro" id="IPR050597">
    <property type="entry name" value="Cytochrome_c_Oxidase_Subunit"/>
</dbReference>
<dbReference type="InterPro" id="IPR008168">
    <property type="entry name" value="Cyt_C_IC"/>
</dbReference>
<name>A0A1H8LTZ9_9PROT</name>
<dbReference type="GO" id="GO:0009055">
    <property type="term" value="F:electron transfer activity"/>
    <property type="evidence" value="ECO:0007669"/>
    <property type="project" value="InterPro"/>
</dbReference>
<evidence type="ECO:0000259" key="8">
    <source>
        <dbReference type="PROSITE" id="PS51007"/>
    </source>
</evidence>
<reference evidence="9 10" key="1">
    <citation type="submission" date="2016-10" db="EMBL/GenBank/DDBJ databases">
        <authorList>
            <person name="de Groot N.N."/>
        </authorList>
    </citation>
    <scope>NUCLEOTIDE SEQUENCE [LARGE SCALE GENOMIC DNA]</scope>
    <source>
        <strain evidence="9 10">Nl18</strain>
    </source>
</reference>
<evidence type="ECO:0000256" key="7">
    <source>
        <dbReference type="SAM" id="SignalP"/>
    </source>
</evidence>
<dbReference type="InterPro" id="IPR036909">
    <property type="entry name" value="Cyt_c-like_dom_sf"/>
</dbReference>
<evidence type="ECO:0000256" key="5">
    <source>
        <dbReference type="ARBA" id="ARBA00023004"/>
    </source>
</evidence>
<keyword evidence="1" id="KW-0813">Transport</keyword>
<dbReference type="Gene3D" id="1.10.760.10">
    <property type="entry name" value="Cytochrome c-like domain"/>
    <property type="match status" value="1"/>
</dbReference>
<dbReference type="GO" id="GO:0005506">
    <property type="term" value="F:iron ion binding"/>
    <property type="evidence" value="ECO:0007669"/>
    <property type="project" value="InterPro"/>
</dbReference>